<dbReference type="InParanoid" id="K3WXQ6"/>
<comment type="similarity">
    <text evidence="2">Belongs to the UPF0057 (PMP3) family.</text>
</comment>
<dbReference type="InterPro" id="IPR000612">
    <property type="entry name" value="PMP3"/>
</dbReference>
<reference evidence="9" key="1">
    <citation type="journal article" date="2010" name="Genome Biol.">
        <title>Genome sequence of the necrotrophic plant pathogen Pythium ultimum reveals original pathogenicity mechanisms and effector repertoire.</title>
        <authorList>
            <person name="Levesque C.A."/>
            <person name="Brouwer H."/>
            <person name="Cano L."/>
            <person name="Hamilton J.P."/>
            <person name="Holt C."/>
            <person name="Huitema E."/>
            <person name="Raffaele S."/>
            <person name="Robideau G.P."/>
            <person name="Thines M."/>
            <person name="Win J."/>
            <person name="Zerillo M.M."/>
            <person name="Beakes G.W."/>
            <person name="Boore J.L."/>
            <person name="Busam D."/>
            <person name="Dumas B."/>
            <person name="Ferriera S."/>
            <person name="Fuerstenberg S.I."/>
            <person name="Gachon C.M."/>
            <person name="Gaulin E."/>
            <person name="Govers F."/>
            <person name="Grenville-Briggs L."/>
            <person name="Horner N."/>
            <person name="Hostetler J."/>
            <person name="Jiang R.H."/>
            <person name="Johnson J."/>
            <person name="Krajaejun T."/>
            <person name="Lin H."/>
            <person name="Meijer H.J."/>
            <person name="Moore B."/>
            <person name="Morris P."/>
            <person name="Phuntmart V."/>
            <person name="Puiu D."/>
            <person name="Shetty J."/>
            <person name="Stajich J.E."/>
            <person name="Tripathy S."/>
            <person name="Wawra S."/>
            <person name="van West P."/>
            <person name="Whitty B.R."/>
            <person name="Coutinho P.M."/>
            <person name="Henrissat B."/>
            <person name="Martin F."/>
            <person name="Thomas P.D."/>
            <person name="Tyler B.M."/>
            <person name="De Vries R.P."/>
            <person name="Kamoun S."/>
            <person name="Yandell M."/>
            <person name="Tisserat N."/>
            <person name="Buell C.R."/>
        </authorList>
    </citation>
    <scope>NUCLEOTIDE SEQUENCE</scope>
    <source>
        <strain evidence="9">DAOM:BR144</strain>
    </source>
</reference>
<dbReference type="AlphaFoldDB" id="K3WXQ6"/>
<comment type="subcellular location">
    <subcellularLocation>
        <location evidence="1">Membrane</location>
    </subcellularLocation>
</comment>
<dbReference type="PANTHER" id="PTHR21659">
    <property type="entry name" value="HYDROPHOBIC PROTEIN RCI2 LOW TEMPERATURE AND SALT RESPONSIVE PROTEIN LTI6 -RELATED"/>
    <property type="match status" value="1"/>
</dbReference>
<feature type="region of interest" description="Disordered" evidence="6">
    <location>
        <begin position="1"/>
        <end position="44"/>
    </location>
</feature>
<dbReference type="HOGENOM" id="CLU_2019850_0_0_1"/>
<feature type="transmembrane region" description="Helical" evidence="7">
    <location>
        <begin position="98"/>
        <end position="121"/>
    </location>
</feature>
<feature type="transmembrane region" description="Helical" evidence="7">
    <location>
        <begin position="74"/>
        <end position="92"/>
    </location>
</feature>
<keyword evidence="9" id="KW-1185">Reference proteome</keyword>
<dbReference type="VEuPathDB" id="FungiDB:PYU1_G009736"/>
<keyword evidence="5 7" id="KW-0472">Membrane</keyword>
<dbReference type="Pfam" id="PF01679">
    <property type="entry name" value="Pmp3"/>
    <property type="match status" value="1"/>
</dbReference>
<dbReference type="PROSITE" id="PS01309">
    <property type="entry name" value="UPF0057"/>
    <property type="match status" value="1"/>
</dbReference>
<evidence type="ECO:0000313" key="9">
    <source>
        <dbReference type="Proteomes" id="UP000019132"/>
    </source>
</evidence>
<evidence type="ECO:0000313" key="8">
    <source>
        <dbReference type="EnsemblProtists" id="PYU1_T009754"/>
    </source>
</evidence>
<reference evidence="8" key="3">
    <citation type="submission" date="2015-02" db="UniProtKB">
        <authorList>
            <consortium name="EnsemblProtists"/>
        </authorList>
    </citation>
    <scope>IDENTIFICATION</scope>
    <source>
        <strain evidence="8">DAOM BR144</strain>
    </source>
</reference>
<organism evidence="8 9">
    <name type="scientific">Globisporangium ultimum (strain ATCC 200006 / CBS 805.95 / DAOM BR144)</name>
    <name type="common">Pythium ultimum</name>
    <dbReference type="NCBI Taxonomy" id="431595"/>
    <lineage>
        <taxon>Eukaryota</taxon>
        <taxon>Sar</taxon>
        <taxon>Stramenopiles</taxon>
        <taxon>Oomycota</taxon>
        <taxon>Peronosporomycetes</taxon>
        <taxon>Pythiales</taxon>
        <taxon>Pythiaceae</taxon>
        <taxon>Globisporangium</taxon>
    </lineage>
</organism>
<dbReference type="EnsemblProtists" id="PYU1_T009754">
    <property type="protein sequence ID" value="PYU1_T009754"/>
    <property type="gene ID" value="PYU1_G009736"/>
</dbReference>
<dbReference type="eggNOG" id="KOG1773">
    <property type="taxonomic scope" value="Eukaryota"/>
</dbReference>
<dbReference type="PANTHER" id="PTHR21659:SF42">
    <property type="entry name" value="UPF0057 MEMBRANE PROTEIN ZK632.10-RELATED"/>
    <property type="match status" value="1"/>
</dbReference>
<evidence type="ECO:0000256" key="3">
    <source>
        <dbReference type="ARBA" id="ARBA00022692"/>
    </source>
</evidence>
<dbReference type="EMBL" id="GL376615">
    <property type="status" value="NOT_ANNOTATED_CDS"/>
    <property type="molecule type" value="Genomic_DNA"/>
</dbReference>
<evidence type="ECO:0000256" key="5">
    <source>
        <dbReference type="ARBA" id="ARBA00023136"/>
    </source>
</evidence>
<accession>K3WXQ6</accession>
<dbReference type="GO" id="GO:0016020">
    <property type="term" value="C:membrane"/>
    <property type="evidence" value="ECO:0007669"/>
    <property type="project" value="UniProtKB-SubCell"/>
</dbReference>
<name>K3WXQ6_GLOUD</name>
<evidence type="ECO:0008006" key="10">
    <source>
        <dbReference type="Google" id="ProtNLM"/>
    </source>
</evidence>
<reference evidence="9" key="2">
    <citation type="submission" date="2010-04" db="EMBL/GenBank/DDBJ databases">
        <authorList>
            <person name="Buell R."/>
            <person name="Hamilton J."/>
            <person name="Hostetler J."/>
        </authorList>
    </citation>
    <scope>NUCLEOTIDE SEQUENCE [LARGE SCALE GENOMIC DNA]</scope>
    <source>
        <strain evidence="9">DAOM:BR144</strain>
    </source>
</reference>
<protein>
    <recommendedName>
        <fullName evidence="10">Plasma membrane proteolipid 3</fullName>
    </recommendedName>
</protein>
<sequence>MVHHQGQGHATTATPTEPAVGGMHQDLEHGYWDESASPQHAKPNAAYYTPAASTPTAVAVPVEKENDDAALNKCAYVILAVLLPPLGVFFQTGCNKDFAINVLLTILGYLPGIIHALYVILTA</sequence>
<evidence type="ECO:0000256" key="2">
    <source>
        <dbReference type="ARBA" id="ARBA00009530"/>
    </source>
</evidence>
<evidence type="ECO:0000256" key="1">
    <source>
        <dbReference type="ARBA" id="ARBA00004370"/>
    </source>
</evidence>
<proteinExistence type="inferred from homology"/>
<keyword evidence="3 7" id="KW-0812">Transmembrane</keyword>
<evidence type="ECO:0000256" key="4">
    <source>
        <dbReference type="ARBA" id="ARBA00022989"/>
    </source>
</evidence>
<evidence type="ECO:0000256" key="6">
    <source>
        <dbReference type="SAM" id="MobiDB-lite"/>
    </source>
</evidence>
<dbReference type="Proteomes" id="UP000019132">
    <property type="component" value="Unassembled WGS sequence"/>
</dbReference>
<evidence type="ECO:0000256" key="7">
    <source>
        <dbReference type="SAM" id="Phobius"/>
    </source>
</evidence>
<keyword evidence="4 7" id="KW-1133">Transmembrane helix</keyword>